<protein>
    <recommendedName>
        <fullName evidence="3">Lipoprotein</fullName>
    </recommendedName>
</protein>
<gene>
    <name evidence="1" type="ORF">ABT322_41320</name>
</gene>
<sequence>MGRGGRARTVTTVLTAVVVVGLTGGCSSGDTEQDDETRQHYCSALGTWQQTKARSENADVAGYAALAAARRLDREGLDKSGSHVLQDTALAVDTGDAGAEGRVASYCTDAGFETYVR</sequence>
<keyword evidence="2" id="KW-1185">Reference proteome</keyword>
<evidence type="ECO:0008006" key="3">
    <source>
        <dbReference type="Google" id="ProtNLM"/>
    </source>
</evidence>
<comment type="caution">
    <text evidence="1">The sequence shown here is derived from an EMBL/GenBank/DDBJ whole genome shotgun (WGS) entry which is preliminary data.</text>
</comment>
<dbReference type="PROSITE" id="PS51257">
    <property type="entry name" value="PROKAR_LIPOPROTEIN"/>
    <property type="match status" value="1"/>
</dbReference>
<name>A0ABV1VU51_9ACTN</name>
<evidence type="ECO:0000313" key="1">
    <source>
        <dbReference type="EMBL" id="MER6910022.1"/>
    </source>
</evidence>
<dbReference type="Proteomes" id="UP001490330">
    <property type="component" value="Unassembled WGS sequence"/>
</dbReference>
<evidence type="ECO:0000313" key="2">
    <source>
        <dbReference type="Proteomes" id="UP001490330"/>
    </source>
</evidence>
<proteinExistence type="predicted"/>
<dbReference type="EMBL" id="JBEPCV010000098">
    <property type="protein sequence ID" value="MER6910022.1"/>
    <property type="molecule type" value="Genomic_DNA"/>
</dbReference>
<dbReference type="RefSeq" id="WP_350724617.1">
    <property type="nucleotide sequence ID" value="NZ_JBEPCO010000057.1"/>
</dbReference>
<organism evidence="1 2">
    <name type="scientific">Streptomyces flaveolus</name>
    <dbReference type="NCBI Taxonomy" id="67297"/>
    <lineage>
        <taxon>Bacteria</taxon>
        <taxon>Bacillati</taxon>
        <taxon>Actinomycetota</taxon>
        <taxon>Actinomycetes</taxon>
        <taxon>Kitasatosporales</taxon>
        <taxon>Streptomycetaceae</taxon>
        <taxon>Streptomyces</taxon>
    </lineage>
</organism>
<accession>A0ABV1VU51</accession>
<reference evidence="1 2" key="1">
    <citation type="submission" date="2024-06" db="EMBL/GenBank/DDBJ databases">
        <title>The Natural Products Discovery Center: Release of the First 8490 Sequenced Strains for Exploring Actinobacteria Biosynthetic Diversity.</title>
        <authorList>
            <person name="Kalkreuter E."/>
            <person name="Kautsar S.A."/>
            <person name="Yang D."/>
            <person name="Bader C.D."/>
            <person name="Teijaro C.N."/>
            <person name="Fluegel L."/>
            <person name="Davis C.M."/>
            <person name="Simpson J.R."/>
            <person name="Lauterbach L."/>
            <person name="Steele A.D."/>
            <person name="Gui C."/>
            <person name="Meng S."/>
            <person name="Li G."/>
            <person name="Viehrig K."/>
            <person name="Ye F."/>
            <person name="Su P."/>
            <person name="Kiefer A.F."/>
            <person name="Nichols A."/>
            <person name="Cepeda A.J."/>
            <person name="Yan W."/>
            <person name="Fan B."/>
            <person name="Jiang Y."/>
            <person name="Adhikari A."/>
            <person name="Zheng C.-J."/>
            <person name="Schuster L."/>
            <person name="Cowan T.M."/>
            <person name="Smanski M.J."/>
            <person name="Chevrette M.G."/>
            <person name="De Carvalho L.P.S."/>
            <person name="Shen B."/>
        </authorList>
    </citation>
    <scope>NUCLEOTIDE SEQUENCE [LARGE SCALE GENOMIC DNA]</scope>
    <source>
        <strain evidence="1 2">NPDC000632</strain>
    </source>
</reference>